<reference evidence="2 3" key="1">
    <citation type="submission" date="2023-02" db="EMBL/GenBank/DDBJ databases">
        <authorList>
            <person name="Liu G."/>
        </authorList>
    </citation>
    <scope>NUCLEOTIDE SEQUENCE [LARGE SCALE GENOMIC DNA]</scope>
    <source>
        <strain evidence="2 3">DSM 23008</strain>
    </source>
</reference>
<feature type="compositionally biased region" description="Basic and acidic residues" evidence="1">
    <location>
        <begin position="62"/>
        <end position="76"/>
    </location>
</feature>
<evidence type="ECO:0000313" key="2">
    <source>
        <dbReference type="EMBL" id="WDF03011.1"/>
    </source>
</evidence>
<proteinExistence type="predicted"/>
<organism evidence="2 3">
    <name type="scientific">Shouchella hunanensis</name>
    <dbReference type="NCBI Taxonomy" id="766894"/>
    <lineage>
        <taxon>Bacteria</taxon>
        <taxon>Bacillati</taxon>
        <taxon>Bacillota</taxon>
        <taxon>Bacilli</taxon>
        <taxon>Bacillales</taxon>
        <taxon>Bacillaceae</taxon>
        <taxon>Shouchella</taxon>
    </lineage>
</organism>
<dbReference type="EMBL" id="CP117834">
    <property type="protein sequence ID" value="WDF03011.1"/>
    <property type="molecule type" value="Genomic_DNA"/>
</dbReference>
<dbReference type="Proteomes" id="UP001215143">
    <property type="component" value="Chromosome"/>
</dbReference>
<sequence length="116" mass="12914">MKTAKRRFFLLFFSILFGLMMGVQLMSEHAGLNEPKPLNIEFTAKKEEDKPQLQTDSAQEEVAEKKPLTTDREEKGLSNLFSDLGSALADHTEGATRSGLEKVVSIVQGSVNKDDR</sequence>
<dbReference type="Pfam" id="PF12438">
    <property type="entry name" value="DUF3679"/>
    <property type="match status" value="1"/>
</dbReference>
<keyword evidence="3" id="KW-1185">Reference proteome</keyword>
<name>A0ABY7W680_9BACI</name>
<gene>
    <name evidence="2" type="ORF">PQ477_16130</name>
</gene>
<evidence type="ECO:0000313" key="3">
    <source>
        <dbReference type="Proteomes" id="UP001215143"/>
    </source>
</evidence>
<dbReference type="InterPro" id="IPR020534">
    <property type="entry name" value="Uncharacterised_YqxA"/>
</dbReference>
<feature type="region of interest" description="Disordered" evidence="1">
    <location>
        <begin position="47"/>
        <end position="76"/>
    </location>
</feature>
<accession>A0ABY7W680</accession>
<evidence type="ECO:0000256" key="1">
    <source>
        <dbReference type="SAM" id="MobiDB-lite"/>
    </source>
</evidence>
<protein>
    <submittedName>
        <fullName evidence="2">Uncharacterized protein</fullName>
    </submittedName>
</protein>
<dbReference type="RefSeq" id="WP_274272495.1">
    <property type="nucleotide sequence ID" value="NZ_CP117834.1"/>
</dbReference>